<dbReference type="EMBL" id="BAABBQ010000001">
    <property type="protein sequence ID" value="GAA4019111.1"/>
    <property type="molecule type" value="Genomic_DNA"/>
</dbReference>
<keyword evidence="2" id="KW-1185">Reference proteome</keyword>
<dbReference type="RefSeq" id="WP_344707128.1">
    <property type="nucleotide sequence ID" value="NZ_BAABBQ010000001.1"/>
</dbReference>
<evidence type="ECO:0008006" key="3">
    <source>
        <dbReference type="Google" id="ProtNLM"/>
    </source>
</evidence>
<comment type="caution">
    <text evidence="1">The sequence shown here is derived from an EMBL/GenBank/DDBJ whole genome shotgun (WGS) entry which is preliminary data.</text>
</comment>
<proteinExistence type="predicted"/>
<protein>
    <recommendedName>
        <fullName evidence="3">DUF4158 domain-containing protein</fullName>
    </recommendedName>
</protein>
<dbReference type="Proteomes" id="UP001500235">
    <property type="component" value="Unassembled WGS sequence"/>
</dbReference>
<accession>A0ABP7T036</accession>
<reference evidence="2" key="1">
    <citation type="journal article" date="2019" name="Int. J. Syst. Evol. Microbiol.">
        <title>The Global Catalogue of Microorganisms (GCM) 10K type strain sequencing project: providing services to taxonomists for standard genome sequencing and annotation.</title>
        <authorList>
            <consortium name="The Broad Institute Genomics Platform"/>
            <consortium name="The Broad Institute Genome Sequencing Center for Infectious Disease"/>
            <person name="Wu L."/>
            <person name="Ma J."/>
        </authorList>
    </citation>
    <scope>NUCLEOTIDE SEQUENCE [LARGE SCALE GENOMIC DNA]</scope>
    <source>
        <strain evidence="2">JCM 17563</strain>
    </source>
</reference>
<sequence>MQPDCLHIDLGQPSRWWLDEVTRLDEQASGFAGAALRASNHRRLVIAACLSQERFARELRDPNKADLIETLLTCRHKHLLKDAFGSCPPGFRGAVRRLTSLSLDRSAFTRLYRIFSQAEMRSAARTLMQCKSLVPRTIELCVKLPTSFRRPRLLKKYVGADHEELLTILSMAKVFRPELTEGDLRSYSKWLASKGSVPKLLHRLIGKASLPPDPVGVSGELRHVQTVEELKRVGRQFRNCVGTLVIDAVAGKSHFYVGEIGAERVIAHVQQLGGRSNFVLSHLESPKGEQLSRKADQMIEAAFHRKGVQRLAGQAPQDPWWIIERVFRSLEVEALIDEALLTEWGNSGVPELC</sequence>
<organism evidence="1 2">
    <name type="scientific">Sphingomonas swuensis</name>
    <dbReference type="NCBI Taxonomy" id="977800"/>
    <lineage>
        <taxon>Bacteria</taxon>
        <taxon>Pseudomonadati</taxon>
        <taxon>Pseudomonadota</taxon>
        <taxon>Alphaproteobacteria</taxon>
        <taxon>Sphingomonadales</taxon>
        <taxon>Sphingomonadaceae</taxon>
        <taxon>Sphingomonas</taxon>
    </lineage>
</organism>
<evidence type="ECO:0000313" key="1">
    <source>
        <dbReference type="EMBL" id="GAA4019111.1"/>
    </source>
</evidence>
<evidence type="ECO:0000313" key="2">
    <source>
        <dbReference type="Proteomes" id="UP001500235"/>
    </source>
</evidence>
<gene>
    <name evidence="1" type="ORF">GCM10022280_18530</name>
</gene>
<name>A0ABP7T036_9SPHN</name>